<evidence type="ECO:0000313" key="2">
    <source>
        <dbReference type="EMBL" id="MDN7933112.1"/>
    </source>
</evidence>
<evidence type="ECO:0000256" key="1">
    <source>
        <dbReference type="SAM" id="MobiDB-lite"/>
    </source>
</evidence>
<dbReference type="EMBL" id="JAUJSQ010000006">
    <property type="protein sequence ID" value="MDN7933112.1"/>
    <property type="molecule type" value="Genomic_DNA"/>
</dbReference>
<keyword evidence="3" id="KW-1185">Reference proteome</keyword>
<gene>
    <name evidence="2" type="ORF">QZM52_17655</name>
</gene>
<dbReference type="Proteomes" id="UP001171606">
    <property type="component" value="Unassembled WGS sequence"/>
</dbReference>
<sequence length="99" mass="10589">MTSRQHTGREYSRSRAHEDERTGQGHDSSGHRGGHGNGPSPIDGRKALKGMGYRAGNAAADGCAERPHAAPSGLDMLRRIHAREYGTPASVSKEPGRLM</sequence>
<feature type="region of interest" description="Disordered" evidence="1">
    <location>
        <begin position="1"/>
        <end position="53"/>
    </location>
</feature>
<organism evidence="2 3">
    <name type="scientific">Burkholderia metallica</name>
    <dbReference type="NCBI Taxonomy" id="488729"/>
    <lineage>
        <taxon>Bacteria</taxon>
        <taxon>Pseudomonadati</taxon>
        <taxon>Pseudomonadota</taxon>
        <taxon>Betaproteobacteria</taxon>
        <taxon>Burkholderiales</taxon>
        <taxon>Burkholderiaceae</taxon>
        <taxon>Burkholderia</taxon>
        <taxon>Burkholderia cepacia complex</taxon>
    </lineage>
</organism>
<comment type="caution">
    <text evidence="2">The sequence shown here is derived from an EMBL/GenBank/DDBJ whole genome shotgun (WGS) entry which is preliminary data.</text>
</comment>
<evidence type="ECO:0000313" key="3">
    <source>
        <dbReference type="Proteomes" id="UP001171606"/>
    </source>
</evidence>
<name>A0ABT8PD98_9BURK</name>
<reference evidence="2" key="1">
    <citation type="submission" date="2023-07" db="EMBL/GenBank/DDBJ databases">
        <title>A collection of bacterial strains from the Burkholderia cepacia Research Laboratory and Repository.</title>
        <authorList>
            <person name="Lipuma J."/>
            <person name="Spilker T."/>
            <person name="Caverly L."/>
        </authorList>
    </citation>
    <scope>NUCLEOTIDE SEQUENCE</scope>
    <source>
        <strain evidence="2">AU42020</strain>
    </source>
</reference>
<accession>A0ABT8PD98</accession>
<protein>
    <submittedName>
        <fullName evidence="2">DUF2795 domain-containing protein</fullName>
    </submittedName>
</protein>
<dbReference type="RefSeq" id="WP_301755878.1">
    <property type="nucleotide sequence ID" value="NZ_JAUJSQ010000006.1"/>
</dbReference>
<feature type="compositionally biased region" description="Basic and acidic residues" evidence="1">
    <location>
        <begin position="7"/>
        <end position="30"/>
    </location>
</feature>
<proteinExistence type="predicted"/>